<dbReference type="EnsemblMetazoa" id="XM_031928034">
    <property type="protein sequence ID" value="XP_031783894"/>
    <property type="gene ID" value="LOC116417010"/>
</dbReference>
<dbReference type="Proteomes" id="UP000002358">
    <property type="component" value="Unassembled WGS sequence"/>
</dbReference>
<organism evidence="1 2">
    <name type="scientific">Nasonia vitripennis</name>
    <name type="common">Parasitic wasp</name>
    <dbReference type="NCBI Taxonomy" id="7425"/>
    <lineage>
        <taxon>Eukaryota</taxon>
        <taxon>Metazoa</taxon>
        <taxon>Ecdysozoa</taxon>
        <taxon>Arthropoda</taxon>
        <taxon>Hexapoda</taxon>
        <taxon>Insecta</taxon>
        <taxon>Pterygota</taxon>
        <taxon>Neoptera</taxon>
        <taxon>Endopterygota</taxon>
        <taxon>Hymenoptera</taxon>
        <taxon>Apocrita</taxon>
        <taxon>Proctotrupomorpha</taxon>
        <taxon>Chalcidoidea</taxon>
        <taxon>Pteromalidae</taxon>
        <taxon>Pteromalinae</taxon>
        <taxon>Nasonia</taxon>
    </lineage>
</organism>
<sequence length="101" mass="11277">MVYNALGAVMPDKVACKYSFYGQQKKEALKDLTLCSCIFIAVKGKFPTTGTDDEIKKSIKMRLDMTTTRVKCAETAGQIRSKSFMPVLPELDEEGQESDKE</sequence>
<name>A0A7M7QBF2_NASVI</name>
<proteinExistence type="predicted"/>
<accession>A0A7M7QBF2</accession>
<dbReference type="GeneID" id="116417010"/>
<protein>
    <submittedName>
        <fullName evidence="1">Uncharacterized protein</fullName>
    </submittedName>
</protein>
<dbReference type="InParanoid" id="A0A7M7QBF2"/>
<dbReference type="RefSeq" id="XP_031783894.1">
    <property type="nucleotide sequence ID" value="XM_031928034.1"/>
</dbReference>
<evidence type="ECO:0000313" key="2">
    <source>
        <dbReference type="Proteomes" id="UP000002358"/>
    </source>
</evidence>
<evidence type="ECO:0000313" key="1">
    <source>
        <dbReference type="EnsemblMetazoa" id="XP_031783894"/>
    </source>
</evidence>
<dbReference type="AlphaFoldDB" id="A0A7M7QBF2"/>
<keyword evidence="2" id="KW-1185">Reference proteome</keyword>
<dbReference type="KEGG" id="nvi:116417010"/>
<reference evidence="1" key="1">
    <citation type="submission" date="2021-01" db="UniProtKB">
        <authorList>
            <consortium name="EnsemblMetazoa"/>
        </authorList>
    </citation>
    <scope>IDENTIFICATION</scope>
</reference>